<protein>
    <recommendedName>
        <fullName evidence="2">beta-galactosidase</fullName>
        <ecNumber evidence="2">3.2.1.23</ecNumber>
    </recommendedName>
</protein>
<dbReference type="InterPro" id="IPR006103">
    <property type="entry name" value="Glyco_hydro_2_cat"/>
</dbReference>
<sequence length="238" mass="26889">MEQHNINAASSSHYPQHPRWYELCNLFGLYVIDETNIETNGFDPGPWPQHKGQLTWDPAWASSMLRHALNRVEREKNHASIKSTGRSTMTLVMARIMTQWLIAQDPEELQPLIIIPCEYSHAMANSNGNIHEYWEAINQIHGLPGGYIWDGVDQGLPKVAADGNKYWAHGGDIGDIPNELNFCLNILTRADRTEHPALEEVKYVYHPVRDCFRAAMIGIPVVKMSYAESPAGQGFGRI</sequence>
<evidence type="ECO:0000256" key="2">
    <source>
        <dbReference type="ARBA" id="ARBA00012756"/>
    </source>
</evidence>
<accession>A0ABD3I2Q8</accession>
<dbReference type="PANTHER" id="PTHR46323:SF2">
    <property type="entry name" value="BETA-GALACTOSIDASE"/>
    <property type="match status" value="1"/>
</dbReference>
<dbReference type="EMBL" id="JBJQOH010000002">
    <property type="protein sequence ID" value="KAL3697983.1"/>
    <property type="molecule type" value="Genomic_DNA"/>
</dbReference>
<organism evidence="6 7">
    <name type="scientific">Riccia sorocarpa</name>
    <dbReference type="NCBI Taxonomy" id="122646"/>
    <lineage>
        <taxon>Eukaryota</taxon>
        <taxon>Viridiplantae</taxon>
        <taxon>Streptophyta</taxon>
        <taxon>Embryophyta</taxon>
        <taxon>Marchantiophyta</taxon>
        <taxon>Marchantiopsida</taxon>
        <taxon>Marchantiidae</taxon>
        <taxon>Marchantiales</taxon>
        <taxon>Ricciaceae</taxon>
        <taxon>Riccia</taxon>
    </lineage>
</organism>
<dbReference type="GO" id="GO:0004565">
    <property type="term" value="F:beta-galactosidase activity"/>
    <property type="evidence" value="ECO:0007669"/>
    <property type="project" value="UniProtKB-EC"/>
</dbReference>
<keyword evidence="4" id="KW-0326">Glycosidase</keyword>
<dbReference type="Pfam" id="PF02836">
    <property type="entry name" value="Glyco_hydro_2_C"/>
    <property type="match status" value="2"/>
</dbReference>
<dbReference type="InterPro" id="IPR050347">
    <property type="entry name" value="Bact_Beta-galactosidase"/>
</dbReference>
<comment type="caution">
    <text evidence="6">The sequence shown here is derived from an EMBL/GenBank/DDBJ whole genome shotgun (WGS) entry which is preliminary data.</text>
</comment>
<dbReference type="PANTHER" id="PTHR46323">
    <property type="entry name" value="BETA-GALACTOSIDASE"/>
    <property type="match status" value="1"/>
</dbReference>
<dbReference type="Gene3D" id="3.20.20.80">
    <property type="entry name" value="Glycosidases"/>
    <property type="match status" value="2"/>
</dbReference>
<evidence type="ECO:0000259" key="5">
    <source>
        <dbReference type="Pfam" id="PF02836"/>
    </source>
</evidence>
<dbReference type="Proteomes" id="UP001633002">
    <property type="component" value="Unassembled WGS sequence"/>
</dbReference>
<proteinExistence type="predicted"/>
<evidence type="ECO:0000313" key="6">
    <source>
        <dbReference type="EMBL" id="KAL3697983.1"/>
    </source>
</evidence>
<dbReference type="InterPro" id="IPR017853">
    <property type="entry name" value="GH"/>
</dbReference>
<feature type="domain" description="Glycoside hydrolase family 2 catalytic" evidence="5">
    <location>
        <begin position="97"/>
        <end position="208"/>
    </location>
</feature>
<reference evidence="6 7" key="1">
    <citation type="submission" date="2024-09" db="EMBL/GenBank/DDBJ databases">
        <title>Chromosome-scale assembly of Riccia sorocarpa.</title>
        <authorList>
            <person name="Paukszto L."/>
        </authorList>
    </citation>
    <scope>NUCLEOTIDE SEQUENCE [LARGE SCALE GENOMIC DNA]</scope>
    <source>
        <strain evidence="6">LP-2024</strain>
        <tissue evidence="6">Aerial parts of the thallus</tissue>
    </source>
</reference>
<name>A0ABD3I2Q8_9MARC</name>
<dbReference type="AlphaFoldDB" id="A0ABD3I2Q8"/>
<keyword evidence="3" id="KW-0378">Hydrolase</keyword>
<evidence type="ECO:0000256" key="3">
    <source>
        <dbReference type="ARBA" id="ARBA00022801"/>
    </source>
</evidence>
<keyword evidence="7" id="KW-1185">Reference proteome</keyword>
<evidence type="ECO:0000256" key="1">
    <source>
        <dbReference type="ARBA" id="ARBA00001412"/>
    </source>
</evidence>
<feature type="domain" description="Glycoside hydrolase family 2 catalytic" evidence="5">
    <location>
        <begin position="1"/>
        <end position="81"/>
    </location>
</feature>
<comment type="catalytic activity">
    <reaction evidence="1">
        <text>Hydrolysis of terminal non-reducing beta-D-galactose residues in beta-D-galactosides.</text>
        <dbReference type="EC" id="3.2.1.23"/>
    </reaction>
</comment>
<evidence type="ECO:0000313" key="7">
    <source>
        <dbReference type="Proteomes" id="UP001633002"/>
    </source>
</evidence>
<dbReference type="SUPFAM" id="SSF51445">
    <property type="entry name" value="(Trans)glycosidases"/>
    <property type="match status" value="1"/>
</dbReference>
<gene>
    <name evidence="6" type="ORF">R1sor_012059</name>
</gene>
<dbReference type="EC" id="3.2.1.23" evidence="2"/>
<evidence type="ECO:0000256" key="4">
    <source>
        <dbReference type="ARBA" id="ARBA00023295"/>
    </source>
</evidence>